<dbReference type="EnsemblFungi" id="MAPG_03528T0">
    <property type="protein sequence ID" value="MAPG_03528T0"/>
    <property type="gene ID" value="MAPG_03528"/>
</dbReference>
<evidence type="ECO:0000256" key="1">
    <source>
        <dbReference type="SAM" id="MobiDB-lite"/>
    </source>
</evidence>
<reference evidence="4" key="4">
    <citation type="journal article" date="2015" name="G3 (Bethesda)">
        <title>Genome sequences of three phytopathogenic species of the Magnaporthaceae family of fungi.</title>
        <authorList>
            <person name="Okagaki L.H."/>
            <person name="Nunes C.C."/>
            <person name="Sailsbery J."/>
            <person name="Clay B."/>
            <person name="Brown D."/>
            <person name="John T."/>
            <person name="Oh Y."/>
            <person name="Young N."/>
            <person name="Fitzgerald M."/>
            <person name="Haas B.J."/>
            <person name="Zeng Q."/>
            <person name="Young S."/>
            <person name="Adiconis X."/>
            <person name="Fan L."/>
            <person name="Levin J.Z."/>
            <person name="Mitchell T.K."/>
            <person name="Okubara P.A."/>
            <person name="Farman M.L."/>
            <person name="Kohn L.M."/>
            <person name="Birren B."/>
            <person name="Ma L.-J."/>
            <person name="Dean R.A."/>
        </authorList>
    </citation>
    <scope>NUCLEOTIDE SEQUENCE</scope>
    <source>
        <strain evidence="4">ATCC 64411 / 73-15</strain>
    </source>
</reference>
<feature type="region of interest" description="Disordered" evidence="1">
    <location>
        <begin position="17"/>
        <end position="48"/>
    </location>
</feature>
<evidence type="ECO:0000259" key="2">
    <source>
        <dbReference type="Pfam" id="PF20516"/>
    </source>
</evidence>
<dbReference type="EMBL" id="GL876967">
    <property type="protein sequence ID" value="KLU84487.1"/>
    <property type="molecule type" value="Genomic_DNA"/>
</dbReference>
<sequence length="352" mass="38762">MEDDTRIISWLAALPPTKRKRRDPLTPPETKSDAYAMDTPPSKQSAPAVPLIDDAPGAEVAKVFEAARRCEDREQNEAGWNQAVHFPLLRLALPAGGVIDFEPCTTAGITPEILPLSASSGRKVDYCLIVNKPVDLGQPALEVIGNAPARETPREMIRLLRCTLPGLSINHTDFNALKKFPIAVSIETKKPGQSDEQAKVQVGVWQAAQWKMLHWQQDELLRQMELATASAQAESTSVDHQAGDEAGANAMEQDAEGRAAMPAPHSCIPPLVFLPAVIVVGHQWRIAATTCEERGGPTLLWMGSQIGTTDSMLGIYRIIWCVRRLARYASERYWPWYAENILGLRYEAPKDG</sequence>
<dbReference type="eggNOG" id="ENOG502SSXD">
    <property type="taxonomic scope" value="Eukaryota"/>
</dbReference>
<reference evidence="4" key="5">
    <citation type="submission" date="2015-06" db="UniProtKB">
        <authorList>
            <consortium name="EnsemblFungi"/>
        </authorList>
    </citation>
    <scope>IDENTIFICATION</scope>
    <source>
        <strain evidence="4">ATCC 64411</strain>
    </source>
</reference>
<evidence type="ECO:0000313" key="3">
    <source>
        <dbReference type="EMBL" id="KLU84487.1"/>
    </source>
</evidence>
<dbReference type="EMBL" id="ADBL01000848">
    <property type="status" value="NOT_ANNOTATED_CDS"/>
    <property type="molecule type" value="Genomic_DNA"/>
</dbReference>
<feature type="domain" description="PD-(D/E)XK nuclease-like" evidence="2">
    <location>
        <begin position="38"/>
        <end position="334"/>
    </location>
</feature>
<reference evidence="3" key="2">
    <citation type="submission" date="2010-05" db="EMBL/GenBank/DDBJ databases">
        <title>The Genome Sequence of Magnaporthe poae strain ATCC 64411.</title>
        <authorList>
            <consortium name="The Broad Institute Genome Sequencing Platform"/>
            <consortium name="Broad Institute Genome Sequencing Center for Infectious Disease"/>
            <person name="Ma L.-J."/>
            <person name="Dead R."/>
            <person name="Young S."/>
            <person name="Zeng Q."/>
            <person name="Koehrsen M."/>
            <person name="Alvarado L."/>
            <person name="Berlin A."/>
            <person name="Chapman S.B."/>
            <person name="Chen Z."/>
            <person name="Freedman E."/>
            <person name="Gellesch M."/>
            <person name="Goldberg J."/>
            <person name="Griggs A."/>
            <person name="Gujja S."/>
            <person name="Heilman E.R."/>
            <person name="Heiman D."/>
            <person name="Hepburn T."/>
            <person name="Howarth C."/>
            <person name="Jen D."/>
            <person name="Larson L."/>
            <person name="Mehta T."/>
            <person name="Neiman D."/>
            <person name="Pearson M."/>
            <person name="Roberts A."/>
            <person name="Saif S."/>
            <person name="Shea T."/>
            <person name="Shenoy N."/>
            <person name="Sisk P."/>
            <person name="Stolte C."/>
            <person name="Sykes S."/>
            <person name="Walk T."/>
            <person name="White J."/>
            <person name="Yandava C."/>
            <person name="Haas B."/>
            <person name="Nusbaum C."/>
            <person name="Birren B."/>
        </authorList>
    </citation>
    <scope>NUCLEOTIDE SEQUENCE</scope>
    <source>
        <strain evidence="3">ATCC 64411</strain>
    </source>
</reference>
<reference evidence="3" key="3">
    <citation type="submission" date="2011-03" db="EMBL/GenBank/DDBJ databases">
        <title>Annotation of Magnaporthe poae ATCC 64411.</title>
        <authorList>
            <person name="Ma L.-J."/>
            <person name="Dead R."/>
            <person name="Young S.K."/>
            <person name="Zeng Q."/>
            <person name="Gargeya S."/>
            <person name="Fitzgerald M."/>
            <person name="Haas B."/>
            <person name="Abouelleil A."/>
            <person name="Alvarado L."/>
            <person name="Arachchi H.M."/>
            <person name="Berlin A."/>
            <person name="Brown A."/>
            <person name="Chapman S.B."/>
            <person name="Chen Z."/>
            <person name="Dunbar C."/>
            <person name="Freedman E."/>
            <person name="Gearin G."/>
            <person name="Gellesch M."/>
            <person name="Goldberg J."/>
            <person name="Griggs A."/>
            <person name="Gujja S."/>
            <person name="Heiman D."/>
            <person name="Howarth C."/>
            <person name="Larson L."/>
            <person name="Lui A."/>
            <person name="MacDonald P.J.P."/>
            <person name="Mehta T."/>
            <person name="Montmayeur A."/>
            <person name="Murphy C."/>
            <person name="Neiman D."/>
            <person name="Pearson M."/>
            <person name="Priest M."/>
            <person name="Roberts A."/>
            <person name="Saif S."/>
            <person name="Shea T."/>
            <person name="Shenoy N."/>
            <person name="Sisk P."/>
            <person name="Stolte C."/>
            <person name="Sykes S."/>
            <person name="Yandava C."/>
            <person name="Wortman J."/>
            <person name="Nusbaum C."/>
            <person name="Birren B."/>
        </authorList>
    </citation>
    <scope>NUCLEOTIDE SEQUENCE</scope>
    <source>
        <strain evidence="3">ATCC 64411</strain>
    </source>
</reference>
<organism evidence="4 5">
    <name type="scientific">Magnaporthiopsis poae (strain ATCC 64411 / 73-15)</name>
    <name type="common">Kentucky bluegrass fungus</name>
    <name type="synonym">Magnaporthe poae</name>
    <dbReference type="NCBI Taxonomy" id="644358"/>
    <lineage>
        <taxon>Eukaryota</taxon>
        <taxon>Fungi</taxon>
        <taxon>Dikarya</taxon>
        <taxon>Ascomycota</taxon>
        <taxon>Pezizomycotina</taxon>
        <taxon>Sordariomycetes</taxon>
        <taxon>Sordariomycetidae</taxon>
        <taxon>Magnaporthales</taxon>
        <taxon>Magnaporthaceae</taxon>
        <taxon>Magnaporthiopsis</taxon>
    </lineage>
</organism>
<name>A0A0C4DU91_MAGP6</name>
<dbReference type="OrthoDB" id="4161186at2759"/>
<proteinExistence type="predicted"/>
<dbReference type="AlphaFoldDB" id="A0A0C4DU91"/>
<dbReference type="OMA" id="FEPCTTA"/>
<reference evidence="5" key="1">
    <citation type="submission" date="2010-05" db="EMBL/GenBank/DDBJ databases">
        <title>The genome sequence of Magnaporthe poae strain ATCC 64411.</title>
        <authorList>
            <person name="Ma L.-J."/>
            <person name="Dead R."/>
            <person name="Young S."/>
            <person name="Zeng Q."/>
            <person name="Koehrsen M."/>
            <person name="Alvarado L."/>
            <person name="Berlin A."/>
            <person name="Chapman S.B."/>
            <person name="Chen Z."/>
            <person name="Freedman E."/>
            <person name="Gellesch M."/>
            <person name="Goldberg J."/>
            <person name="Griggs A."/>
            <person name="Gujja S."/>
            <person name="Heilman E.R."/>
            <person name="Heiman D."/>
            <person name="Hepburn T."/>
            <person name="Howarth C."/>
            <person name="Jen D."/>
            <person name="Larson L."/>
            <person name="Mehta T."/>
            <person name="Neiman D."/>
            <person name="Pearson M."/>
            <person name="Roberts A."/>
            <person name="Saif S."/>
            <person name="Shea T."/>
            <person name="Shenoy N."/>
            <person name="Sisk P."/>
            <person name="Stolte C."/>
            <person name="Sykes S."/>
            <person name="Walk T."/>
            <person name="White J."/>
            <person name="Yandava C."/>
            <person name="Haas B."/>
            <person name="Nusbaum C."/>
            <person name="Birren B."/>
        </authorList>
    </citation>
    <scope>NUCLEOTIDE SEQUENCE [LARGE SCALE GENOMIC DNA]</scope>
    <source>
        <strain evidence="5">ATCC 64411 / 73-15</strain>
    </source>
</reference>
<accession>A0A0C4DU91</accession>
<keyword evidence="5" id="KW-1185">Reference proteome</keyword>
<protein>
    <recommendedName>
        <fullName evidence="2">PD-(D/E)XK nuclease-like domain-containing protein</fullName>
    </recommendedName>
</protein>
<dbReference type="InterPro" id="IPR046797">
    <property type="entry name" value="PDDEXK_12"/>
</dbReference>
<dbReference type="EMBL" id="ADBL01000847">
    <property type="status" value="NOT_ANNOTATED_CDS"/>
    <property type="molecule type" value="Genomic_DNA"/>
</dbReference>
<evidence type="ECO:0000313" key="5">
    <source>
        <dbReference type="Proteomes" id="UP000011715"/>
    </source>
</evidence>
<dbReference type="Proteomes" id="UP000011715">
    <property type="component" value="Unassembled WGS sequence"/>
</dbReference>
<gene>
    <name evidence="3" type="ORF">MAPG_03528</name>
</gene>
<dbReference type="STRING" id="644358.A0A0C4DU91"/>
<dbReference type="Pfam" id="PF20516">
    <property type="entry name" value="PDDEXK_12"/>
    <property type="match status" value="1"/>
</dbReference>
<evidence type="ECO:0000313" key="4">
    <source>
        <dbReference type="EnsemblFungi" id="MAPG_03528T0"/>
    </source>
</evidence>
<dbReference type="VEuPathDB" id="FungiDB:MAPG_03528"/>